<dbReference type="CDD" id="cd00055">
    <property type="entry name" value="EGF_Lam"/>
    <property type="match status" value="1"/>
</dbReference>
<evidence type="ECO:0000256" key="6">
    <source>
        <dbReference type="PROSITE-ProRule" id="PRU00460"/>
    </source>
</evidence>
<dbReference type="PROSITE" id="PS50027">
    <property type="entry name" value="EGF_LAM_2"/>
    <property type="match status" value="1"/>
</dbReference>
<dbReference type="InterPro" id="IPR050440">
    <property type="entry name" value="Laminin/Netrin_ECM"/>
</dbReference>
<evidence type="ECO:0000256" key="3">
    <source>
        <dbReference type="ARBA" id="ARBA00023157"/>
    </source>
</evidence>
<keyword evidence="10" id="KW-1185">Reference proteome</keyword>
<evidence type="ECO:0000313" key="9">
    <source>
        <dbReference type="Ensembl" id="ENSORLP00000032704.1"/>
    </source>
</evidence>
<dbReference type="InParanoid" id="A0A3B3HLW0"/>
<sequence>MCICKKRGWILNTTKTAVFPVSAAASTGRHSQHCQWDGWGLRCKQCKDGFYLQGPGLSCTPCNCHPTGAISATCDSKGRCSCKDGVAGEKCDRCTNGIMEDSGNLPCFCYGHSSLCSTQSGFSVHNISSTFTSGSEGWKVTTAEGDPPRDVLFRWSPKHQDLEVISKESLPIYLSVPDSYLGNQLLSYAQNFSFLLRLDRGVRRPSAADVILEGAGLKVSASLGDLSSVVPCSQKIGYSFRLDQQLGSGWRPPLSSFQFQKLLQNLTAIRIRATFGEAGRGYLDNVNLVSARRGAGVPARWVQTCICPPGHEGDSCERCSAGFRRSIPADGAFSPCKLGGYDSENPDHFSADETPTMQRCQSGFYRDPRQGGFCVQCPCAEGESCSLPPGSVYPRCDRCPPGTSGESRLPELLKASEGFFGDPASSTGERRPCKREITFVFRLFTRFLFTVLTELTLCEPSSESKQCDTFGRCTCRLGFEGPTCRRASCPACFSPVQAKNTAKLAELESLLPDQDTGPRPADSAKMEAALKVTGELLKRLEETAEELKGVCVGGAHTHDRHNYKHSHTRNMQTEVPVSDAPLSPNNLTSLVPKASSLADQHQKKANAVEQTANEALSDSEKSLALLRTLTNRENKVKELIGDLKALYDQNLAEVKILEKEASRLSDAATEESRMADGMLKDIDALKRITSNNNELDSALNGLQGRSAHHGTDTCPSAEMEMILRHVVLSHWKISRCVMSRPFFCADFEQQVDGSKTLADDATKRLPAINATIQKAAGNNALTQSVLTNVSADHSDALEAINALKGLLSSVKVGDAHRSAVGDDQLKQLEDSLSRVREEVHGRLRSRLQDMREQEDAQRRQLSGISMDLDRLLADVANLEEILNSVPSGCYNTAPIEEA</sequence>
<evidence type="ECO:0000259" key="7">
    <source>
        <dbReference type="PROSITE" id="PS50027"/>
    </source>
</evidence>
<dbReference type="SMART" id="SM00281">
    <property type="entry name" value="LamB"/>
    <property type="match status" value="1"/>
</dbReference>
<dbReference type="Gene3D" id="2.170.300.10">
    <property type="entry name" value="Tie2 ligand-binding domain superfamily"/>
    <property type="match status" value="1"/>
</dbReference>
<reference evidence="9" key="3">
    <citation type="submission" date="2025-09" db="UniProtKB">
        <authorList>
            <consortium name="Ensembl"/>
        </authorList>
    </citation>
    <scope>IDENTIFICATION</scope>
    <source>
        <strain evidence="9">Hd-rR</strain>
    </source>
</reference>
<dbReference type="Ensembl" id="ENSORLT00000046571.1">
    <property type="protein sequence ID" value="ENSORLP00000032704.1"/>
    <property type="gene ID" value="ENSORLG00000022689.1"/>
</dbReference>
<organism evidence="9 10">
    <name type="scientific">Oryzias latipes</name>
    <name type="common">Japanese rice fish</name>
    <name type="synonym">Japanese killifish</name>
    <dbReference type="NCBI Taxonomy" id="8090"/>
    <lineage>
        <taxon>Eukaryota</taxon>
        <taxon>Metazoa</taxon>
        <taxon>Chordata</taxon>
        <taxon>Craniata</taxon>
        <taxon>Vertebrata</taxon>
        <taxon>Euteleostomi</taxon>
        <taxon>Actinopterygii</taxon>
        <taxon>Neopterygii</taxon>
        <taxon>Teleostei</taxon>
        <taxon>Neoteleostei</taxon>
        <taxon>Acanthomorphata</taxon>
        <taxon>Ovalentaria</taxon>
        <taxon>Atherinomorphae</taxon>
        <taxon>Beloniformes</taxon>
        <taxon>Adrianichthyidae</taxon>
        <taxon>Oryziinae</taxon>
        <taxon>Oryzias</taxon>
    </lineage>
</organism>
<dbReference type="PANTHER" id="PTHR10574:SF406">
    <property type="entry name" value="LAMININ SUBUNIT ALPHA 5"/>
    <property type="match status" value="1"/>
</dbReference>
<dbReference type="InterPro" id="IPR002049">
    <property type="entry name" value="LE_dom"/>
</dbReference>
<keyword evidence="5 6" id="KW-0424">Laminin EGF-like domain</keyword>
<evidence type="ECO:0000256" key="1">
    <source>
        <dbReference type="ARBA" id="ARBA00022729"/>
    </source>
</evidence>
<feature type="domain" description="Laminin IV type A" evidence="8">
    <location>
        <begin position="133"/>
        <end position="304"/>
    </location>
</feature>
<name>A0A3B3HLW0_ORYLA</name>
<gene>
    <name evidence="9" type="primary">lamc2</name>
</gene>
<evidence type="ECO:0000313" key="10">
    <source>
        <dbReference type="Proteomes" id="UP000001038"/>
    </source>
</evidence>
<dbReference type="Proteomes" id="UP000001038">
    <property type="component" value="Chromosome 17"/>
</dbReference>
<feature type="disulfide bond" evidence="6">
    <location>
        <begin position="62"/>
        <end position="74"/>
    </location>
</feature>
<dbReference type="SMART" id="SM00180">
    <property type="entry name" value="EGF_Lam"/>
    <property type="match status" value="2"/>
</dbReference>
<feature type="domain" description="Laminin EGF-like" evidence="7">
    <location>
        <begin position="62"/>
        <end position="109"/>
    </location>
</feature>
<keyword evidence="3 6" id="KW-1015">Disulfide bond</keyword>
<dbReference type="InterPro" id="IPR009030">
    <property type="entry name" value="Growth_fac_rcpt_cys_sf"/>
</dbReference>
<dbReference type="AlphaFoldDB" id="A0A3B3HLW0"/>
<dbReference type="Gene3D" id="2.10.25.10">
    <property type="entry name" value="Laminin"/>
    <property type="match status" value="1"/>
</dbReference>
<comment type="caution">
    <text evidence="6">Lacks conserved residue(s) required for the propagation of feature annotation.</text>
</comment>
<dbReference type="GeneTree" id="ENSGT00940000158069"/>
<dbReference type="Bgee" id="ENSORLG00000022689">
    <property type="expression patterns" value="Expressed in pharyngeal gill and 9 other cell types or tissues"/>
</dbReference>
<evidence type="ECO:0008006" key="11">
    <source>
        <dbReference type="Google" id="ProtNLM"/>
    </source>
</evidence>
<dbReference type="InterPro" id="IPR000034">
    <property type="entry name" value="Laminin_IV"/>
</dbReference>
<keyword evidence="4" id="KW-0325">Glycoprotein</keyword>
<dbReference type="STRING" id="8090.ENSORLP00000032704"/>
<accession>A0A3B3HLW0</accession>
<dbReference type="PROSITE" id="PS51115">
    <property type="entry name" value="LAMININ_IVA"/>
    <property type="match status" value="1"/>
</dbReference>
<dbReference type="PANTHER" id="PTHR10574">
    <property type="entry name" value="NETRIN/LAMININ-RELATED"/>
    <property type="match status" value="1"/>
</dbReference>
<evidence type="ECO:0000256" key="5">
    <source>
        <dbReference type="ARBA" id="ARBA00023292"/>
    </source>
</evidence>
<proteinExistence type="predicted"/>
<dbReference type="SUPFAM" id="SSF57184">
    <property type="entry name" value="Growth factor receptor domain"/>
    <property type="match status" value="1"/>
</dbReference>
<evidence type="ECO:0000256" key="2">
    <source>
        <dbReference type="ARBA" id="ARBA00022737"/>
    </source>
</evidence>
<reference evidence="9 10" key="1">
    <citation type="journal article" date="2007" name="Nature">
        <title>The medaka draft genome and insights into vertebrate genome evolution.</title>
        <authorList>
            <person name="Kasahara M."/>
            <person name="Naruse K."/>
            <person name="Sasaki S."/>
            <person name="Nakatani Y."/>
            <person name="Qu W."/>
            <person name="Ahsan B."/>
            <person name="Yamada T."/>
            <person name="Nagayasu Y."/>
            <person name="Doi K."/>
            <person name="Kasai Y."/>
            <person name="Jindo T."/>
            <person name="Kobayashi D."/>
            <person name="Shimada A."/>
            <person name="Toyoda A."/>
            <person name="Kuroki Y."/>
            <person name="Fujiyama A."/>
            <person name="Sasaki T."/>
            <person name="Shimizu A."/>
            <person name="Asakawa S."/>
            <person name="Shimizu N."/>
            <person name="Hashimoto S."/>
            <person name="Yang J."/>
            <person name="Lee Y."/>
            <person name="Matsushima K."/>
            <person name="Sugano S."/>
            <person name="Sakaizumi M."/>
            <person name="Narita T."/>
            <person name="Ohishi K."/>
            <person name="Haga S."/>
            <person name="Ohta F."/>
            <person name="Nomoto H."/>
            <person name="Nogata K."/>
            <person name="Morishita T."/>
            <person name="Endo T."/>
            <person name="Shin-I T."/>
            <person name="Takeda H."/>
            <person name="Morishita S."/>
            <person name="Kohara Y."/>
        </authorList>
    </citation>
    <scope>NUCLEOTIDE SEQUENCE [LARGE SCALE GENOMIC DNA]</scope>
    <source>
        <strain evidence="9 10">Hd-rR</strain>
    </source>
</reference>
<keyword evidence="1" id="KW-0732">Signal</keyword>
<reference evidence="9" key="2">
    <citation type="submission" date="2025-08" db="UniProtKB">
        <authorList>
            <consortium name="Ensembl"/>
        </authorList>
    </citation>
    <scope>IDENTIFICATION</scope>
    <source>
        <strain evidence="9">Hd-rR</strain>
    </source>
</reference>
<protein>
    <recommendedName>
        <fullName evidence="11">Laminin, gamma 2</fullName>
    </recommendedName>
</protein>
<dbReference type="Pfam" id="PF00053">
    <property type="entry name" value="EGF_laminin"/>
    <property type="match status" value="2"/>
</dbReference>
<keyword evidence="2" id="KW-0677">Repeat</keyword>
<feature type="disulfide bond" evidence="6">
    <location>
        <begin position="82"/>
        <end position="91"/>
    </location>
</feature>
<evidence type="ECO:0000259" key="8">
    <source>
        <dbReference type="PROSITE" id="PS51115"/>
    </source>
</evidence>
<evidence type="ECO:0000256" key="4">
    <source>
        <dbReference type="ARBA" id="ARBA00023180"/>
    </source>
</evidence>
<dbReference type="Pfam" id="PF00052">
    <property type="entry name" value="Laminin_B"/>
    <property type="match status" value="1"/>
</dbReference>